<evidence type="ECO:0000256" key="7">
    <source>
        <dbReference type="ARBA" id="ARBA00022692"/>
    </source>
</evidence>
<keyword evidence="6" id="KW-0441">Lipid A biosynthesis</keyword>
<protein>
    <submittedName>
        <fullName evidence="14">Membrane protein</fullName>
    </submittedName>
</protein>
<comment type="similarity">
    <text evidence="2">Belongs to the EamA transporter family.</text>
</comment>
<dbReference type="InterPro" id="IPR000390">
    <property type="entry name" value="Small_drug/metabolite_transptr"/>
</dbReference>
<sequence length="286" mass="30075">MPPALGMVLVAAVLHAVWNLAAKRSRGDSYLFVWCYMLVSAVLCLPIGLVLLATGSGHWSWRLVVGPLVSAVLHIVYSLVLQTGYERADLSVVYPVARGVGPLVTMVVAVVVLGERPGPTALAGGLLVLAGITVVTTVRRQRTGLPFTGGLAYGAATGAMIAAYTLWDDHSVTGWGLAPVVYFAFAVTMQAALLTPAAVRRRAALRAVVTGHWREIGTVAVLSPAAYILVLIAMRTMPVTIVAPARESSIVIGSLLAWLLFREAQPVRRLIGAVVVLGGITLVALA</sequence>
<reference evidence="14" key="1">
    <citation type="submission" date="2021-01" db="EMBL/GenBank/DDBJ databases">
        <title>Whole genome shotgun sequence of Actinocatenispora rupis NBRC 107355.</title>
        <authorList>
            <person name="Komaki H."/>
            <person name="Tamura T."/>
        </authorList>
    </citation>
    <scope>NUCLEOTIDE SEQUENCE</scope>
    <source>
        <strain evidence="14">NBRC 107355</strain>
    </source>
</reference>
<keyword evidence="15" id="KW-1185">Reference proteome</keyword>
<feature type="transmembrane region" description="Helical" evidence="12">
    <location>
        <begin position="241"/>
        <end position="260"/>
    </location>
</feature>
<feature type="transmembrane region" description="Helical" evidence="12">
    <location>
        <begin position="150"/>
        <end position="167"/>
    </location>
</feature>
<keyword evidence="11 12" id="KW-0472">Membrane</keyword>
<dbReference type="PANTHER" id="PTHR30561:SF9">
    <property type="entry name" value="4-AMINO-4-DEOXY-L-ARABINOSE-PHOSPHOUNDECAPRENOL FLIPPASE SUBUNIT ARNF-RELATED"/>
    <property type="match status" value="1"/>
</dbReference>
<evidence type="ECO:0000256" key="1">
    <source>
        <dbReference type="ARBA" id="ARBA00004651"/>
    </source>
</evidence>
<keyword evidence="10" id="KW-0443">Lipid metabolism</keyword>
<keyword evidence="4" id="KW-0444">Lipid biosynthesis</keyword>
<proteinExistence type="inferred from homology"/>
<dbReference type="InterPro" id="IPR037185">
    <property type="entry name" value="EmrE-like"/>
</dbReference>
<dbReference type="GO" id="GO:0009103">
    <property type="term" value="P:lipopolysaccharide biosynthetic process"/>
    <property type="evidence" value="ECO:0007669"/>
    <property type="project" value="UniProtKB-KW"/>
</dbReference>
<feature type="transmembrane region" description="Helical" evidence="12">
    <location>
        <begin position="6"/>
        <end position="22"/>
    </location>
</feature>
<feature type="transmembrane region" description="Helical" evidence="12">
    <location>
        <begin position="29"/>
        <end position="53"/>
    </location>
</feature>
<evidence type="ECO:0000256" key="4">
    <source>
        <dbReference type="ARBA" id="ARBA00022516"/>
    </source>
</evidence>
<dbReference type="EMBL" id="BOMB01000004">
    <property type="protein sequence ID" value="GID09964.1"/>
    <property type="molecule type" value="Genomic_DNA"/>
</dbReference>
<evidence type="ECO:0000256" key="10">
    <source>
        <dbReference type="ARBA" id="ARBA00023098"/>
    </source>
</evidence>
<name>A0A8J3N862_9ACTN</name>
<comment type="caution">
    <text evidence="14">The sequence shown here is derived from an EMBL/GenBank/DDBJ whole genome shotgun (WGS) entry which is preliminary data.</text>
</comment>
<evidence type="ECO:0000313" key="15">
    <source>
        <dbReference type="Proteomes" id="UP000612808"/>
    </source>
</evidence>
<keyword evidence="8" id="KW-0448">Lipopolysaccharide biosynthesis</keyword>
<feature type="domain" description="EamA" evidence="13">
    <location>
        <begin position="150"/>
        <end position="284"/>
    </location>
</feature>
<evidence type="ECO:0000256" key="6">
    <source>
        <dbReference type="ARBA" id="ARBA00022556"/>
    </source>
</evidence>
<dbReference type="PANTHER" id="PTHR30561">
    <property type="entry name" value="SMR FAMILY PROTON-DEPENDENT DRUG EFFLUX TRANSPORTER SUGE"/>
    <property type="match status" value="1"/>
</dbReference>
<comment type="subcellular location">
    <subcellularLocation>
        <location evidence="1">Cell membrane</location>
        <topology evidence="1">Multi-pass membrane protein</topology>
    </subcellularLocation>
</comment>
<evidence type="ECO:0000259" key="13">
    <source>
        <dbReference type="Pfam" id="PF00892"/>
    </source>
</evidence>
<dbReference type="InterPro" id="IPR000620">
    <property type="entry name" value="EamA_dom"/>
</dbReference>
<feature type="transmembrane region" description="Helical" evidence="12">
    <location>
        <begin position="92"/>
        <end position="114"/>
    </location>
</feature>
<gene>
    <name evidence="14" type="ORF">Aru02nite_08530</name>
</gene>
<evidence type="ECO:0000313" key="14">
    <source>
        <dbReference type="EMBL" id="GID09964.1"/>
    </source>
</evidence>
<evidence type="ECO:0000256" key="3">
    <source>
        <dbReference type="ARBA" id="ARBA00022475"/>
    </source>
</evidence>
<dbReference type="AlphaFoldDB" id="A0A8J3N862"/>
<evidence type="ECO:0000256" key="2">
    <source>
        <dbReference type="ARBA" id="ARBA00007362"/>
    </source>
</evidence>
<evidence type="ECO:0000256" key="8">
    <source>
        <dbReference type="ARBA" id="ARBA00022985"/>
    </source>
</evidence>
<evidence type="ECO:0000256" key="12">
    <source>
        <dbReference type="SAM" id="Phobius"/>
    </source>
</evidence>
<dbReference type="Gene3D" id="1.10.3730.20">
    <property type="match status" value="2"/>
</dbReference>
<dbReference type="Proteomes" id="UP000612808">
    <property type="component" value="Unassembled WGS sequence"/>
</dbReference>
<feature type="domain" description="EamA" evidence="13">
    <location>
        <begin position="5"/>
        <end position="136"/>
    </location>
</feature>
<feature type="transmembrane region" description="Helical" evidence="12">
    <location>
        <begin position="267"/>
        <end position="285"/>
    </location>
</feature>
<feature type="transmembrane region" description="Helical" evidence="12">
    <location>
        <begin position="216"/>
        <end position="235"/>
    </location>
</feature>
<dbReference type="SUPFAM" id="SSF103481">
    <property type="entry name" value="Multidrug resistance efflux transporter EmrE"/>
    <property type="match status" value="2"/>
</dbReference>
<feature type="transmembrane region" description="Helical" evidence="12">
    <location>
        <begin position="59"/>
        <end position="80"/>
    </location>
</feature>
<dbReference type="GO" id="GO:0005886">
    <property type="term" value="C:plasma membrane"/>
    <property type="evidence" value="ECO:0007669"/>
    <property type="project" value="UniProtKB-SubCell"/>
</dbReference>
<dbReference type="RefSeq" id="WP_239076392.1">
    <property type="nucleotide sequence ID" value="NZ_BAAAZM010000002.1"/>
</dbReference>
<feature type="transmembrane region" description="Helical" evidence="12">
    <location>
        <begin position="120"/>
        <end position="138"/>
    </location>
</feature>
<dbReference type="Pfam" id="PF00892">
    <property type="entry name" value="EamA"/>
    <property type="match status" value="2"/>
</dbReference>
<keyword evidence="3" id="KW-1003">Cell membrane</keyword>
<keyword evidence="7 12" id="KW-0812">Transmembrane</keyword>
<accession>A0A8J3N862</accession>
<feature type="transmembrane region" description="Helical" evidence="12">
    <location>
        <begin position="173"/>
        <end position="195"/>
    </location>
</feature>
<keyword evidence="9 12" id="KW-1133">Transmembrane helix</keyword>
<organism evidence="14 15">
    <name type="scientific">Actinocatenispora rupis</name>
    <dbReference type="NCBI Taxonomy" id="519421"/>
    <lineage>
        <taxon>Bacteria</taxon>
        <taxon>Bacillati</taxon>
        <taxon>Actinomycetota</taxon>
        <taxon>Actinomycetes</taxon>
        <taxon>Micromonosporales</taxon>
        <taxon>Micromonosporaceae</taxon>
        <taxon>Actinocatenispora</taxon>
    </lineage>
</organism>
<keyword evidence="5" id="KW-0997">Cell inner membrane</keyword>
<evidence type="ECO:0000256" key="9">
    <source>
        <dbReference type="ARBA" id="ARBA00022989"/>
    </source>
</evidence>
<evidence type="ECO:0000256" key="5">
    <source>
        <dbReference type="ARBA" id="ARBA00022519"/>
    </source>
</evidence>
<dbReference type="GO" id="GO:0022857">
    <property type="term" value="F:transmembrane transporter activity"/>
    <property type="evidence" value="ECO:0007669"/>
    <property type="project" value="InterPro"/>
</dbReference>
<evidence type="ECO:0000256" key="11">
    <source>
        <dbReference type="ARBA" id="ARBA00023136"/>
    </source>
</evidence>